<evidence type="ECO:0000259" key="2">
    <source>
        <dbReference type="Pfam" id="PF00582"/>
    </source>
</evidence>
<organism evidence="3 4">
    <name type="scientific">Carboxylicivirga linearis</name>
    <dbReference type="NCBI Taxonomy" id="1628157"/>
    <lineage>
        <taxon>Bacteria</taxon>
        <taxon>Pseudomonadati</taxon>
        <taxon>Bacteroidota</taxon>
        <taxon>Bacteroidia</taxon>
        <taxon>Marinilabiliales</taxon>
        <taxon>Marinilabiliaceae</taxon>
        <taxon>Carboxylicivirga</taxon>
    </lineage>
</organism>
<dbReference type="SUPFAM" id="SSF52402">
    <property type="entry name" value="Adenine nucleotide alpha hydrolases-like"/>
    <property type="match status" value="2"/>
</dbReference>
<dbReference type="PANTHER" id="PTHR46268:SF6">
    <property type="entry name" value="UNIVERSAL STRESS PROTEIN UP12"/>
    <property type="match status" value="1"/>
</dbReference>
<gene>
    <name evidence="3" type="ORF">KEM10_10630</name>
</gene>
<accession>A0ABS5JV97</accession>
<dbReference type="EMBL" id="JAGUCO010000006">
    <property type="protein sequence ID" value="MBS2098735.1"/>
    <property type="molecule type" value="Genomic_DNA"/>
</dbReference>
<evidence type="ECO:0000256" key="1">
    <source>
        <dbReference type="ARBA" id="ARBA00008791"/>
    </source>
</evidence>
<dbReference type="Gene3D" id="3.40.50.12370">
    <property type="match status" value="1"/>
</dbReference>
<proteinExistence type="inferred from homology"/>
<feature type="domain" description="UspA" evidence="2">
    <location>
        <begin position="145"/>
        <end position="269"/>
    </location>
</feature>
<dbReference type="CDD" id="cd00293">
    <property type="entry name" value="USP-like"/>
    <property type="match status" value="2"/>
</dbReference>
<sequence>MVRIYVPVNFSEYSVNAINYAMTLAQKLEVDITLLHCSHAYHDDDSEKLDDTQIRNHFDVLLKKYQPQLTSNVRMHTRHVKGYPEDVLVELSVSDDPDVIVMGTRSKGETIKELLGSVTSDVIKNAKVPVLAVPAESTIDLNKISHVLFVTDFGEQDYRSLHKLIKLVTPFNTVIHAVHFATNMPDRWDKKRLEEMRLYCAETYRKYKMEFEFITGDDFIDSLDDYIKSKETDLIAMTRRKRNMISKIFHPSITRKILFHTDVPLLVFHE</sequence>
<comment type="caution">
    <text evidence="3">The sequence shown here is derived from an EMBL/GenBank/DDBJ whole genome shotgun (WGS) entry which is preliminary data.</text>
</comment>
<dbReference type="RefSeq" id="WP_212215977.1">
    <property type="nucleotide sequence ID" value="NZ_JAGUCO010000006.1"/>
</dbReference>
<keyword evidence="4" id="KW-1185">Reference proteome</keyword>
<reference evidence="3 4" key="1">
    <citation type="journal article" date="2015" name="Int. J. Syst. Evol. Microbiol.">
        <title>Carboxylicivirga linearis sp. nov., isolated from a sea cucumber culture pond.</title>
        <authorList>
            <person name="Wang F.Q."/>
            <person name="Zhou Y.X."/>
            <person name="Lin X.Z."/>
            <person name="Chen G.J."/>
            <person name="Du Z.J."/>
        </authorList>
    </citation>
    <scope>NUCLEOTIDE SEQUENCE [LARGE SCALE GENOMIC DNA]</scope>
    <source>
        <strain evidence="3 4">FB218</strain>
    </source>
</reference>
<dbReference type="Proteomes" id="UP000708576">
    <property type="component" value="Unassembled WGS sequence"/>
</dbReference>
<dbReference type="InterPro" id="IPR006016">
    <property type="entry name" value="UspA"/>
</dbReference>
<dbReference type="Pfam" id="PF00582">
    <property type="entry name" value="Usp"/>
    <property type="match status" value="2"/>
</dbReference>
<evidence type="ECO:0000313" key="4">
    <source>
        <dbReference type="Proteomes" id="UP000708576"/>
    </source>
</evidence>
<feature type="domain" description="UspA" evidence="2">
    <location>
        <begin position="3"/>
        <end position="134"/>
    </location>
</feature>
<protein>
    <submittedName>
        <fullName evidence="3">Universal stress protein</fullName>
    </submittedName>
</protein>
<dbReference type="PRINTS" id="PR01438">
    <property type="entry name" value="UNVRSLSTRESS"/>
</dbReference>
<dbReference type="PANTHER" id="PTHR46268">
    <property type="entry name" value="STRESS RESPONSE PROTEIN NHAX"/>
    <property type="match status" value="1"/>
</dbReference>
<dbReference type="InterPro" id="IPR006015">
    <property type="entry name" value="Universal_stress_UspA"/>
</dbReference>
<comment type="similarity">
    <text evidence="1">Belongs to the universal stress protein A family.</text>
</comment>
<name>A0ABS5JV97_9BACT</name>
<evidence type="ECO:0000313" key="3">
    <source>
        <dbReference type="EMBL" id="MBS2098735.1"/>
    </source>
</evidence>